<gene>
    <name evidence="1" type="ORF">EJC49_06310</name>
</gene>
<dbReference type="Proteomes" id="UP000278398">
    <property type="component" value="Unassembled WGS sequence"/>
</dbReference>
<dbReference type="OrthoDB" id="7595147at2"/>
<keyword evidence="2" id="KW-1185">Reference proteome</keyword>
<dbReference type="EMBL" id="RWKW01000022">
    <property type="protein sequence ID" value="RST87262.1"/>
    <property type="molecule type" value="Genomic_DNA"/>
</dbReference>
<organism evidence="1 2">
    <name type="scientific">Aquibium carbonis</name>
    <dbReference type="NCBI Taxonomy" id="2495581"/>
    <lineage>
        <taxon>Bacteria</taxon>
        <taxon>Pseudomonadati</taxon>
        <taxon>Pseudomonadota</taxon>
        <taxon>Alphaproteobacteria</taxon>
        <taxon>Hyphomicrobiales</taxon>
        <taxon>Phyllobacteriaceae</taxon>
        <taxon>Aquibium</taxon>
    </lineage>
</organism>
<name>A0A3S0AAG9_9HYPH</name>
<proteinExistence type="predicted"/>
<evidence type="ECO:0000313" key="1">
    <source>
        <dbReference type="EMBL" id="RST87262.1"/>
    </source>
</evidence>
<evidence type="ECO:0000313" key="2">
    <source>
        <dbReference type="Proteomes" id="UP000278398"/>
    </source>
</evidence>
<accession>A0A3S0AAG9</accession>
<dbReference type="InterPro" id="IPR024524">
    <property type="entry name" value="DUF3800"/>
</dbReference>
<sequence length="313" mass="36200">MWGRRSPVLLQAFCDDSASDKGDKRLFMAGYLNRADKWELFSEAWREELQAQPSIAYLRMVEANNLRGEFRGWTKEARDQKLKGFARVINHFEPLSFQFTINRGEHLRVLTPVSPRGLGSPHFTCCFSVISGVARYVAETKAKTRIEYFFDEQDGVSADMSLLFHQMKRNIPRSARNLISGTPAFENDKLLPPLQAADMLVWHLRREHENRTSPDDILPMADLLRNPKGHLESHIDDAQLSKWAEHHAKQEGVQFLKSKGQWQEFRRDLVRFAEAGAIPPTGSRITHLLFRLRIHFLGKLARRNSRKRGRPRS</sequence>
<dbReference type="Pfam" id="PF12686">
    <property type="entry name" value="DUF3800"/>
    <property type="match status" value="1"/>
</dbReference>
<dbReference type="AlphaFoldDB" id="A0A3S0AAG9"/>
<protein>
    <submittedName>
        <fullName evidence="1">DUF3800 domain-containing protein</fullName>
    </submittedName>
</protein>
<dbReference type="RefSeq" id="WP_126698617.1">
    <property type="nucleotide sequence ID" value="NZ_RWKW01000022.1"/>
</dbReference>
<reference evidence="1 2" key="1">
    <citation type="submission" date="2018-12" db="EMBL/GenBank/DDBJ databases">
        <title>Mesorhizobium carbonis sp. nov., isolated from coal mine water.</title>
        <authorList>
            <person name="Xin W."/>
            <person name="Xu Z."/>
            <person name="Xiang F."/>
            <person name="Zhang J."/>
            <person name="Xi L."/>
            <person name="Liu J."/>
        </authorList>
    </citation>
    <scope>NUCLEOTIDE SEQUENCE [LARGE SCALE GENOMIC DNA]</scope>
    <source>
        <strain evidence="1 2">B2.3</strain>
    </source>
</reference>
<comment type="caution">
    <text evidence="1">The sequence shown here is derived from an EMBL/GenBank/DDBJ whole genome shotgun (WGS) entry which is preliminary data.</text>
</comment>